<evidence type="ECO:0000313" key="9">
    <source>
        <dbReference type="Proteomes" id="UP000355283"/>
    </source>
</evidence>
<evidence type="ECO:0000256" key="6">
    <source>
        <dbReference type="RuleBase" id="RU363053"/>
    </source>
</evidence>
<feature type="signal peptide" evidence="7">
    <location>
        <begin position="1"/>
        <end position="18"/>
    </location>
</feature>
<reference evidence="8 9" key="1">
    <citation type="submission" date="2019-01" db="EMBL/GenBank/DDBJ databases">
        <title>Nuclear Genome Assembly of the Microalgal Biofuel strain Nannochloropsis salina CCMP1776.</title>
        <authorList>
            <person name="Hovde B."/>
        </authorList>
    </citation>
    <scope>NUCLEOTIDE SEQUENCE [LARGE SCALE GENOMIC DNA]</scope>
    <source>
        <strain evidence="8 9">CCMP1776</strain>
    </source>
</reference>
<organism evidence="8 9">
    <name type="scientific">Nannochloropsis salina CCMP1776</name>
    <dbReference type="NCBI Taxonomy" id="1027361"/>
    <lineage>
        <taxon>Eukaryota</taxon>
        <taxon>Sar</taxon>
        <taxon>Stramenopiles</taxon>
        <taxon>Ochrophyta</taxon>
        <taxon>Eustigmatophyceae</taxon>
        <taxon>Eustigmatales</taxon>
        <taxon>Monodopsidaceae</taxon>
        <taxon>Microchloropsis</taxon>
        <taxon>Microchloropsis salina</taxon>
    </lineage>
</organism>
<dbReference type="PANTHER" id="PTHR11266:SF80">
    <property type="entry name" value="PEROXISOMAL MEMBRANE PROTEIN 2"/>
    <property type="match status" value="1"/>
</dbReference>
<evidence type="ECO:0000256" key="3">
    <source>
        <dbReference type="ARBA" id="ARBA00022692"/>
    </source>
</evidence>
<dbReference type="OrthoDB" id="430207at2759"/>
<dbReference type="EMBL" id="SDOX01000184">
    <property type="protein sequence ID" value="TFJ79930.1"/>
    <property type="molecule type" value="Genomic_DNA"/>
</dbReference>
<protein>
    <recommendedName>
        <fullName evidence="10">Peroxisomal membrane protein MPV17</fullName>
    </recommendedName>
</protein>
<name>A0A4D9CLF4_9STRA</name>
<dbReference type="AlphaFoldDB" id="A0A4D9CLF4"/>
<dbReference type="Proteomes" id="UP000355283">
    <property type="component" value="Unassembled WGS sequence"/>
</dbReference>
<dbReference type="PANTHER" id="PTHR11266">
    <property type="entry name" value="PEROXISOMAL MEMBRANE PROTEIN 2, PXMP2 MPV17"/>
    <property type="match status" value="1"/>
</dbReference>
<keyword evidence="5" id="KW-0472">Membrane</keyword>
<evidence type="ECO:0008006" key="10">
    <source>
        <dbReference type="Google" id="ProtNLM"/>
    </source>
</evidence>
<proteinExistence type="inferred from homology"/>
<sequence>MHPIRLLLTTLALAPALATSFAASSLGSSNGLPHQRRQHQEQVMRLERHLQAHPQTAVLPIASPSASPPSFSTSLPSLRSRTVGRALRRRGGAFASSSEPSEQGRGLLEGYLNALDTRPILTKSLSSGIICALGDVLSQYIVRPPGIDFVVDMKRLGVFSAMGAIYVGPAIHYWFALLDSLVKSPAVAKRLPNHKTAPILFQLAIDQSLGASLVNSGFLITLWCAQAFVAHRFFPFL</sequence>
<keyword evidence="3" id="KW-0812">Transmembrane</keyword>
<dbReference type="InterPro" id="IPR007248">
    <property type="entry name" value="Mpv17_PMP22"/>
</dbReference>
<comment type="similarity">
    <text evidence="2 6">Belongs to the peroxisomal membrane protein PXMP2/4 family.</text>
</comment>
<keyword evidence="9" id="KW-1185">Reference proteome</keyword>
<evidence type="ECO:0000256" key="4">
    <source>
        <dbReference type="ARBA" id="ARBA00022989"/>
    </source>
</evidence>
<keyword evidence="4" id="KW-1133">Transmembrane helix</keyword>
<evidence type="ECO:0000256" key="1">
    <source>
        <dbReference type="ARBA" id="ARBA00004141"/>
    </source>
</evidence>
<gene>
    <name evidence="8" type="ORF">NSK_008737</name>
</gene>
<evidence type="ECO:0000256" key="2">
    <source>
        <dbReference type="ARBA" id="ARBA00006824"/>
    </source>
</evidence>
<comment type="subcellular location">
    <subcellularLocation>
        <location evidence="1">Membrane</location>
        <topology evidence="1">Multi-pass membrane protein</topology>
    </subcellularLocation>
</comment>
<evidence type="ECO:0000256" key="7">
    <source>
        <dbReference type="SAM" id="SignalP"/>
    </source>
</evidence>
<accession>A0A4D9CLF4</accession>
<feature type="chain" id="PRO_5020025203" description="Peroxisomal membrane protein MPV17" evidence="7">
    <location>
        <begin position="19"/>
        <end position="237"/>
    </location>
</feature>
<evidence type="ECO:0000256" key="5">
    <source>
        <dbReference type="ARBA" id="ARBA00023136"/>
    </source>
</evidence>
<evidence type="ECO:0000313" key="8">
    <source>
        <dbReference type="EMBL" id="TFJ79930.1"/>
    </source>
</evidence>
<dbReference type="GO" id="GO:0016020">
    <property type="term" value="C:membrane"/>
    <property type="evidence" value="ECO:0007669"/>
    <property type="project" value="UniProtKB-SubCell"/>
</dbReference>
<dbReference type="GO" id="GO:0005737">
    <property type="term" value="C:cytoplasm"/>
    <property type="evidence" value="ECO:0007669"/>
    <property type="project" value="TreeGrafter"/>
</dbReference>
<comment type="caution">
    <text evidence="8">The sequence shown here is derived from an EMBL/GenBank/DDBJ whole genome shotgun (WGS) entry which is preliminary data.</text>
</comment>
<keyword evidence="7" id="KW-0732">Signal</keyword>